<feature type="transmembrane region" description="Helical" evidence="2">
    <location>
        <begin position="310"/>
        <end position="329"/>
    </location>
</feature>
<evidence type="ECO:0000256" key="2">
    <source>
        <dbReference type="SAM" id="Phobius"/>
    </source>
</evidence>
<sequence length="415" mass="43115">MTHSSSTSPTADRTPETADTRGQVPAPDRSSTAVAVGAFSMAAIVGLFALILHTFAQESPRLGPVYAGWPEAAADSPLPALRWFLSDMTEPLFFASDLAALGLLAGAAVAWLAAKRARTWAGSISYGTGLWPWVLASASLSLLLSNLAFGWMLDDGWQPTFVPFVCVAPAMVILYGGGWKTCVTGAVLGAATTTPLALLLIPVVSGPLGLPVVVANVLAMSIGSVASFMVARRLPWLGLREPDLPAQQHRPPSSVHRTFRDDAGWGARRVLKDFTETHFFANEIAGAGVIMAAAVAFVLNPGLPSYGSQLLPHILFAQALTSGIGVVLWQRWYRDGGWAATYASVVSVAPAAVLAYGGSWSSVVGGAVLGAVLAPPIARVVSARLPAGFHPVIGNTAAMAVSTAVALPLLGLLPH</sequence>
<keyword evidence="4" id="KW-1185">Reference proteome</keyword>
<feature type="compositionally biased region" description="Polar residues" evidence="1">
    <location>
        <begin position="1"/>
        <end position="11"/>
    </location>
</feature>
<evidence type="ECO:0000256" key="1">
    <source>
        <dbReference type="SAM" id="MobiDB-lite"/>
    </source>
</evidence>
<gene>
    <name evidence="3" type="ORF">V3C41_08830</name>
</gene>
<feature type="region of interest" description="Disordered" evidence="1">
    <location>
        <begin position="1"/>
        <end position="29"/>
    </location>
</feature>
<feature type="transmembrane region" description="Helical" evidence="2">
    <location>
        <begin position="92"/>
        <end position="114"/>
    </location>
</feature>
<reference evidence="3 4" key="1">
    <citation type="journal article" date="2024" name="Appl. Microbiol. Biotechnol.">
        <title>Biosynthetic gene clusters with biotechnological applications in novel Antarctic isolates from Actinomycetota.</title>
        <authorList>
            <person name="Bruna P."/>
            <person name="Nunez-Montero K."/>
            <person name="Contreras M.J."/>
            <person name="Leal K."/>
            <person name="Garcia M."/>
            <person name="Abanto M."/>
            <person name="Barrientos L."/>
        </authorList>
    </citation>
    <scope>NUCLEOTIDE SEQUENCE [LARGE SCALE GENOMIC DNA]</scope>
    <source>
        <strain evidence="3 4">Se16.17</strain>
    </source>
</reference>
<proteinExistence type="predicted"/>
<feature type="transmembrane region" description="Helical" evidence="2">
    <location>
        <begin position="33"/>
        <end position="56"/>
    </location>
</feature>
<feature type="transmembrane region" description="Helical" evidence="2">
    <location>
        <begin position="279"/>
        <end position="298"/>
    </location>
</feature>
<feature type="transmembrane region" description="Helical" evidence="2">
    <location>
        <begin position="161"/>
        <end position="179"/>
    </location>
</feature>
<keyword evidence="2" id="KW-0812">Transmembrane</keyword>
<keyword evidence="2" id="KW-1133">Transmembrane helix</keyword>
<name>A0ABV0GRQ1_PAENI</name>
<feature type="transmembrane region" description="Helical" evidence="2">
    <location>
        <begin position="393"/>
        <end position="413"/>
    </location>
</feature>
<keyword evidence="2" id="KW-0472">Membrane</keyword>
<dbReference type="RefSeq" id="WP_026542689.1">
    <property type="nucleotide sequence ID" value="NZ_JBBMFV010000004.1"/>
</dbReference>
<feature type="transmembrane region" description="Helical" evidence="2">
    <location>
        <begin position="363"/>
        <end position="381"/>
    </location>
</feature>
<evidence type="ECO:0000313" key="3">
    <source>
        <dbReference type="EMBL" id="MEO3941169.1"/>
    </source>
</evidence>
<feature type="transmembrane region" description="Helical" evidence="2">
    <location>
        <begin position="210"/>
        <end position="231"/>
    </location>
</feature>
<comment type="caution">
    <text evidence="3">The sequence shown here is derived from an EMBL/GenBank/DDBJ whole genome shotgun (WGS) entry which is preliminary data.</text>
</comment>
<dbReference type="EMBL" id="JBBMFV010000004">
    <property type="protein sequence ID" value="MEO3941169.1"/>
    <property type="molecule type" value="Genomic_DNA"/>
</dbReference>
<accession>A0ABV0GRQ1</accession>
<evidence type="ECO:0000313" key="4">
    <source>
        <dbReference type="Proteomes" id="UP001448614"/>
    </source>
</evidence>
<protein>
    <recommendedName>
        <fullName evidence="5">Integral membrane protein</fullName>
    </recommendedName>
</protein>
<feature type="transmembrane region" description="Helical" evidence="2">
    <location>
        <begin position="336"/>
        <end position="357"/>
    </location>
</feature>
<feature type="transmembrane region" description="Helical" evidence="2">
    <location>
        <begin position="186"/>
        <end position="204"/>
    </location>
</feature>
<dbReference type="Proteomes" id="UP001448614">
    <property type="component" value="Unassembled WGS sequence"/>
</dbReference>
<feature type="transmembrane region" description="Helical" evidence="2">
    <location>
        <begin position="126"/>
        <end position="149"/>
    </location>
</feature>
<evidence type="ECO:0008006" key="5">
    <source>
        <dbReference type="Google" id="ProtNLM"/>
    </source>
</evidence>
<organism evidence="3 4">
    <name type="scientific">Paenarthrobacter nicotinovorans</name>
    <name type="common">Arthrobacter nicotinovorans</name>
    <dbReference type="NCBI Taxonomy" id="29320"/>
    <lineage>
        <taxon>Bacteria</taxon>
        <taxon>Bacillati</taxon>
        <taxon>Actinomycetota</taxon>
        <taxon>Actinomycetes</taxon>
        <taxon>Micrococcales</taxon>
        <taxon>Micrococcaceae</taxon>
        <taxon>Paenarthrobacter</taxon>
    </lineage>
</organism>